<evidence type="ECO:0000313" key="9">
    <source>
        <dbReference type="Proteomes" id="UP001529369"/>
    </source>
</evidence>
<dbReference type="RefSeq" id="WP_290317146.1">
    <property type="nucleotide sequence ID" value="NZ_JAUFPN010000143.1"/>
</dbReference>
<keyword evidence="4" id="KW-0574">Periplasm</keyword>
<name>A0ABT8A6C4_9PROT</name>
<keyword evidence="9" id="KW-1185">Reference proteome</keyword>
<organism evidence="8 9">
    <name type="scientific">Paeniroseomonas aquatica</name>
    <dbReference type="NCBI Taxonomy" id="373043"/>
    <lineage>
        <taxon>Bacteria</taxon>
        <taxon>Pseudomonadati</taxon>
        <taxon>Pseudomonadota</taxon>
        <taxon>Alphaproteobacteria</taxon>
        <taxon>Acetobacterales</taxon>
        <taxon>Acetobacteraceae</taxon>
        <taxon>Paeniroseomonas</taxon>
    </lineage>
</organism>
<dbReference type="EMBL" id="JAUFPN010000143">
    <property type="protein sequence ID" value="MDN3565328.1"/>
    <property type="molecule type" value="Genomic_DNA"/>
</dbReference>
<dbReference type="GO" id="GO:0016787">
    <property type="term" value="F:hydrolase activity"/>
    <property type="evidence" value="ECO:0007669"/>
    <property type="project" value="UniProtKB-KW"/>
</dbReference>
<protein>
    <submittedName>
        <fullName evidence="8">Penicillin-insensitive murein endopeptidase</fullName>
        <ecNumber evidence="8">3.4.-.-</ecNumber>
    </submittedName>
</protein>
<keyword evidence="2" id="KW-0479">Metal-binding</keyword>
<accession>A0ABT8A6C4</accession>
<dbReference type="Gene3D" id="3.30.1380.10">
    <property type="match status" value="1"/>
</dbReference>
<keyword evidence="6" id="KW-0862">Zinc</keyword>
<dbReference type="InterPro" id="IPR005073">
    <property type="entry name" value="Peptidase_M74"/>
</dbReference>
<evidence type="ECO:0000256" key="3">
    <source>
        <dbReference type="ARBA" id="ARBA00022729"/>
    </source>
</evidence>
<dbReference type="PIRSF" id="PIRSF018455">
    <property type="entry name" value="MepA"/>
    <property type="match status" value="1"/>
</dbReference>
<evidence type="ECO:0000256" key="4">
    <source>
        <dbReference type="ARBA" id="ARBA00022764"/>
    </source>
</evidence>
<evidence type="ECO:0000313" key="8">
    <source>
        <dbReference type="EMBL" id="MDN3565328.1"/>
    </source>
</evidence>
<gene>
    <name evidence="8" type="primary">mepA</name>
    <name evidence="8" type="ORF">QWZ14_13230</name>
</gene>
<dbReference type="Proteomes" id="UP001529369">
    <property type="component" value="Unassembled WGS sequence"/>
</dbReference>
<evidence type="ECO:0000256" key="7">
    <source>
        <dbReference type="ARBA" id="ARBA00023049"/>
    </source>
</evidence>
<evidence type="ECO:0000256" key="5">
    <source>
        <dbReference type="ARBA" id="ARBA00022801"/>
    </source>
</evidence>
<reference evidence="9" key="1">
    <citation type="journal article" date="2019" name="Int. J. Syst. Evol. Microbiol.">
        <title>The Global Catalogue of Microorganisms (GCM) 10K type strain sequencing project: providing services to taxonomists for standard genome sequencing and annotation.</title>
        <authorList>
            <consortium name="The Broad Institute Genomics Platform"/>
            <consortium name="The Broad Institute Genome Sequencing Center for Infectious Disease"/>
            <person name="Wu L."/>
            <person name="Ma J."/>
        </authorList>
    </citation>
    <scope>NUCLEOTIDE SEQUENCE [LARGE SCALE GENOMIC DNA]</scope>
    <source>
        <strain evidence="9">CECT 7131</strain>
    </source>
</reference>
<proteinExistence type="predicted"/>
<dbReference type="InterPro" id="IPR009045">
    <property type="entry name" value="Zn_M74/Hedgehog-like"/>
</dbReference>
<comment type="caution">
    <text evidence="8">The sequence shown here is derived from an EMBL/GenBank/DDBJ whole genome shotgun (WGS) entry which is preliminary data.</text>
</comment>
<evidence type="ECO:0000256" key="2">
    <source>
        <dbReference type="ARBA" id="ARBA00022723"/>
    </source>
</evidence>
<evidence type="ECO:0000256" key="6">
    <source>
        <dbReference type="ARBA" id="ARBA00022833"/>
    </source>
</evidence>
<dbReference type="SUPFAM" id="SSF55166">
    <property type="entry name" value="Hedgehog/DD-peptidase"/>
    <property type="match status" value="1"/>
</dbReference>
<evidence type="ECO:0000256" key="1">
    <source>
        <dbReference type="ARBA" id="ARBA00022670"/>
    </source>
</evidence>
<dbReference type="NCBIfam" id="NF006947">
    <property type="entry name" value="PRK09429.1"/>
    <property type="match status" value="1"/>
</dbReference>
<dbReference type="EC" id="3.4.-.-" evidence="8"/>
<keyword evidence="1" id="KW-0645">Protease</keyword>
<keyword evidence="7" id="KW-0482">Metalloprotease</keyword>
<keyword evidence="5 8" id="KW-0378">Hydrolase</keyword>
<sequence length="274" mass="28905">MALLGLAASLPAPAAARPPEAPASWAGVTSPSPGPARIIGGTGLGCLGGAVALPADGPGWQAVRLSRNRHWGHPALVATLQDLTRATRAAGLPVLWIGDLGQPRGGPMPYGHASHQVGLDADIWLDLTPKPPLPPAAREEIAVPSLVLPDETGVDPRIWRPGHARLIRLAAELPGVDRVLVNHAIKRELCRTEAGAPWLRRVRPWRGHDSHMHVRLRCPPGEAECRDQPPPPAGDGCDATLAWWLTPEARQPAPRPPGPRPALPAACGAILQGR</sequence>
<dbReference type="Pfam" id="PF03411">
    <property type="entry name" value="Peptidase_M74"/>
    <property type="match status" value="1"/>
</dbReference>
<keyword evidence="3" id="KW-0732">Signal</keyword>